<name>A0ABR9LVP3_9ACTN</name>
<organism evidence="2 3">
    <name type="scientific">Nonomuraea angiospora</name>
    <dbReference type="NCBI Taxonomy" id="46172"/>
    <lineage>
        <taxon>Bacteria</taxon>
        <taxon>Bacillati</taxon>
        <taxon>Actinomycetota</taxon>
        <taxon>Actinomycetes</taxon>
        <taxon>Streptosporangiales</taxon>
        <taxon>Streptosporangiaceae</taxon>
        <taxon>Nonomuraea</taxon>
    </lineage>
</organism>
<evidence type="ECO:0000313" key="2">
    <source>
        <dbReference type="EMBL" id="MBE1584367.1"/>
    </source>
</evidence>
<protein>
    <submittedName>
        <fullName evidence="2">Uncharacterized protein</fullName>
    </submittedName>
</protein>
<dbReference type="EMBL" id="JADBEK010000001">
    <property type="protein sequence ID" value="MBE1584367.1"/>
    <property type="molecule type" value="Genomic_DNA"/>
</dbReference>
<accession>A0ABR9LVP3</accession>
<sequence length="157" mass="16398">MMNDHRKGIDIDLCALHVDESLFADVDGTTVACALIADAEDAFAARDMSNFGAGTLRLPGAALRKLGVAIYGQLKELPGGRGHAPAASGNRDRRGGDPLPIAPRRRATGSDQICASGGHMSHEDSSAWPKPPAARNSSWVTKAGSTVRCRASDGTFS</sequence>
<reference evidence="2 3" key="1">
    <citation type="submission" date="2020-10" db="EMBL/GenBank/DDBJ databases">
        <title>Sequencing the genomes of 1000 actinobacteria strains.</title>
        <authorList>
            <person name="Klenk H.-P."/>
        </authorList>
    </citation>
    <scope>NUCLEOTIDE SEQUENCE [LARGE SCALE GENOMIC DNA]</scope>
    <source>
        <strain evidence="2 3">DSM 43173</strain>
    </source>
</reference>
<feature type="region of interest" description="Disordered" evidence="1">
    <location>
        <begin position="76"/>
        <end position="141"/>
    </location>
</feature>
<evidence type="ECO:0000313" key="3">
    <source>
        <dbReference type="Proteomes" id="UP000633509"/>
    </source>
</evidence>
<gene>
    <name evidence="2" type="ORF">H4W80_002625</name>
</gene>
<keyword evidence="3" id="KW-1185">Reference proteome</keyword>
<dbReference type="RefSeq" id="WP_192785310.1">
    <property type="nucleotide sequence ID" value="NZ_JADBEK010000001.1"/>
</dbReference>
<dbReference type="Proteomes" id="UP000633509">
    <property type="component" value="Unassembled WGS sequence"/>
</dbReference>
<proteinExistence type="predicted"/>
<comment type="caution">
    <text evidence="2">The sequence shown here is derived from an EMBL/GenBank/DDBJ whole genome shotgun (WGS) entry which is preliminary data.</text>
</comment>
<evidence type="ECO:0000256" key="1">
    <source>
        <dbReference type="SAM" id="MobiDB-lite"/>
    </source>
</evidence>